<keyword evidence="9" id="KW-1185">Reference proteome</keyword>
<dbReference type="GO" id="GO:0020037">
    <property type="term" value="F:heme binding"/>
    <property type="evidence" value="ECO:0007669"/>
    <property type="project" value="InterPro"/>
</dbReference>
<evidence type="ECO:0000256" key="3">
    <source>
        <dbReference type="ARBA" id="ARBA00023004"/>
    </source>
</evidence>
<keyword evidence="1 4" id="KW-0349">Heme</keyword>
<dbReference type="RefSeq" id="WP_200283114.1">
    <property type="nucleotide sequence ID" value="NZ_JAENII010000019.1"/>
</dbReference>
<evidence type="ECO:0000256" key="6">
    <source>
        <dbReference type="SAM" id="SignalP"/>
    </source>
</evidence>
<dbReference type="Pfam" id="PF23500">
    <property type="entry name" value="DUF7133"/>
    <property type="match status" value="1"/>
</dbReference>
<dbReference type="SUPFAM" id="SSF48371">
    <property type="entry name" value="ARM repeat"/>
    <property type="match status" value="1"/>
</dbReference>
<dbReference type="SUPFAM" id="SSF52266">
    <property type="entry name" value="SGNH hydrolase"/>
    <property type="match status" value="1"/>
</dbReference>
<dbReference type="InterPro" id="IPR011041">
    <property type="entry name" value="Quinoprot_gluc/sorb_DH_b-prop"/>
</dbReference>
<evidence type="ECO:0000313" key="8">
    <source>
        <dbReference type="EMBL" id="MBK1828875.1"/>
    </source>
</evidence>
<dbReference type="GO" id="GO:0046872">
    <property type="term" value="F:metal ion binding"/>
    <property type="evidence" value="ECO:0007669"/>
    <property type="project" value="UniProtKB-KW"/>
</dbReference>
<accession>A0A934VHN9</accession>
<proteinExistence type="predicted"/>
<dbReference type="EMBL" id="JAENII010000019">
    <property type="protein sequence ID" value="MBK1828875.1"/>
    <property type="molecule type" value="Genomic_DNA"/>
</dbReference>
<dbReference type="SUPFAM" id="SSF46626">
    <property type="entry name" value="Cytochrome c"/>
    <property type="match status" value="1"/>
</dbReference>
<dbReference type="InterPro" id="IPR013428">
    <property type="entry name" value="Membrane-bound_put_N"/>
</dbReference>
<keyword evidence="3 4" id="KW-0408">Iron</keyword>
<dbReference type="PANTHER" id="PTHR33546">
    <property type="entry name" value="LARGE, MULTIFUNCTIONAL SECRETED PROTEIN-RELATED"/>
    <property type="match status" value="1"/>
</dbReference>
<name>A0A934VHN9_9BACT</name>
<evidence type="ECO:0000256" key="4">
    <source>
        <dbReference type="PROSITE-ProRule" id="PRU00433"/>
    </source>
</evidence>
<protein>
    <submittedName>
        <fullName evidence="8">C-type cytochrome</fullName>
    </submittedName>
</protein>
<keyword evidence="6" id="KW-0732">Signal</keyword>
<dbReference type="InterPro" id="IPR011042">
    <property type="entry name" value="6-blade_b-propeller_TolB-like"/>
</dbReference>
<comment type="caution">
    <text evidence="8">The sequence shown here is derived from an EMBL/GenBank/DDBJ whole genome shotgun (WGS) entry which is preliminary data.</text>
</comment>
<dbReference type="Proteomes" id="UP000658278">
    <property type="component" value="Unassembled WGS sequence"/>
</dbReference>
<dbReference type="CDD" id="cd01834">
    <property type="entry name" value="SGNH_hydrolase_like_2"/>
    <property type="match status" value="1"/>
</dbReference>
<dbReference type="Gene3D" id="1.10.760.10">
    <property type="entry name" value="Cytochrome c-like domain"/>
    <property type="match status" value="1"/>
</dbReference>
<dbReference type="InterPro" id="IPR055557">
    <property type="entry name" value="DUF7133"/>
</dbReference>
<dbReference type="SUPFAM" id="SSF50952">
    <property type="entry name" value="Soluble quinoprotein glucose dehydrogenase"/>
    <property type="match status" value="1"/>
</dbReference>
<dbReference type="InterPro" id="IPR009056">
    <property type="entry name" value="Cyt_c-like_dom"/>
</dbReference>
<dbReference type="Gene3D" id="2.120.10.30">
    <property type="entry name" value="TolB, C-terminal domain"/>
    <property type="match status" value="1"/>
</dbReference>
<dbReference type="InterPro" id="IPR036909">
    <property type="entry name" value="Cyt_c-like_dom_sf"/>
</dbReference>
<dbReference type="PANTHER" id="PTHR33546:SF1">
    <property type="entry name" value="LARGE, MULTIFUNCTIONAL SECRETED PROTEIN"/>
    <property type="match status" value="1"/>
</dbReference>
<gene>
    <name evidence="8" type="ORF">JIN81_17705</name>
</gene>
<evidence type="ECO:0000313" key="9">
    <source>
        <dbReference type="Proteomes" id="UP000658278"/>
    </source>
</evidence>
<dbReference type="GO" id="GO:0009055">
    <property type="term" value="F:electron transfer activity"/>
    <property type="evidence" value="ECO:0007669"/>
    <property type="project" value="InterPro"/>
</dbReference>
<feature type="signal peptide" evidence="6">
    <location>
        <begin position="1"/>
        <end position="19"/>
    </location>
</feature>
<dbReference type="Pfam" id="PF00034">
    <property type="entry name" value="Cytochrom_C"/>
    <property type="match status" value="1"/>
</dbReference>
<evidence type="ECO:0000256" key="5">
    <source>
        <dbReference type="SAM" id="MobiDB-lite"/>
    </source>
</evidence>
<feature type="region of interest" description="Disordered" evidence="5">
    <location>
        <begin position="1023"/>
        <end position="1043"/>
    </location>
</feature>
<keyword evidence="2 4" id="KW-0479">Metal-binding</keyword>
<dbReference type="InterPro" id="IPR011989">
    <property type="entry name" value="ARM-like"/>
</dbReference>
<feature type="chain" id="PRO_5037550538" evidence="6">
    <location>
        <begin position="20"/>
        <end position="1043"/>
    </location>
</feature>
<dbReference type="Gene3D" id="3.40.50.1110">
    <property type="entry name" value="SGNH hydrolase"/>
    <property type="match status" value="1"/>
</dbReference>
<evidence type="ECO:0000256" key="2">
    <source>
        <dbReference type="ARBA" id="ARBA00022723"/>
    </source>
</evidence>
<dbReference type="AlphaFoldDB" id="A0A934VHN9"/>
<organism evidence="8 9">
    <name type="scientific">Haloferula rosea</name>
    <dbReference type="NCBI Taxonomy" id="490093"/>
    <lineage>
        <taxon>Bacteria</taxon>
        <taxon>Pseudomonadati</taxon>
        <taxon>Verrucomicrobiota</taxon>
        <taxon>Verrucomicrobiia</taxon>
        <taxon>Verrucomicrobiales</taxon>
        <taxon>Verrucomicrobiaceae</taxon>
        <taxon>Haloferula</taxon>
    </lineage>
</organism>
<dbReference type="InterPro" id="IPR016024">
    <property type="entry name" value="ARM-type_fold"/>
</dbReference>
<feature type="domain" description="Cytochrome c" evidence="7">
    <location>
        <begin position="911"/>
        <end position="1006"/>
    </location>
</feature>
<evidence type="ECO:0000256" key="1">
    <source>
        <dbReference type="ARBA" id="ARBA00022617"/>
    </source>
</evidence>
<dbReference type="NCBIfam" id="TIGR02604">
    <property type="entry name" value="Piru_Ver_Nterm"/>
    <property type="match status" value="1"/>
</dbReference>
<evidence type="ECO:0000259" key="7">
    <source>
        <dbReference type="PROSITE" id="PS51007"/>
    </source>
</evidence>
<dbReference type="InterPro" id="IPR036514">
    <property type="entry name" value="SGNH_hydro_sf"/>
</dbReference>
<reference evidence="8" key="1">
    <citation type="submission" date="2021-01" db="EMBL/GenBank/DDBJ databases">
        <title>Modified the classification status of verrucomicrobia.</title>
        <authorList>
            <person name="Feng X."/>
        </authorList>
    </citation>
    <scope>NUCLEOTIDE SEQUENCE</scope>
    <source>
        <strain evidence="8">KCTC 22201</strain>
    </source>
</reference>
<dbReference type="PROSITE" id="PS51007">
    <property type="entry name" value="CYTC"/>
    <property type="match status" value="1"/>
</dbReference>
<dbReference type="GO" id="GO:0016788">
    <property type="term" value="F:hydrolase activity, acting on ester bonds"/>
    <property type="evidence" value="ECO:0007669"/>
    <property type="project" value="UniProtKB-ARBA"/>
</dbReference>
<sequence>MKNLWLASLLLAAVPWAAAATAPKKEDRIVLLGNGLGERMLDHPWFETELQLRYPDEKLVVRNMCRPGNTPGFRPHPSRASQWAFPGAEAFRPQNKIHHGNGHHPTPDEWLKTAGADTILAFFGYNESFDGPEGLDAYKGELEAFVKHTLAQKYNGESAPRLVLISPIAYEDLSSKRDLPDGTTENANLKLYSDAMAEVAKSTGVEFVDLFDSTTQLYAASDEEFTRNGFLPNDHGYRLLGPALVDQVFGAGDRASKVDPETLAEIVRDKNWFWFNDYRMLNGVHVDGRRYKPFGPENYPAEIEKMRAMTEMRDRAIWATAKGLKFDLKKADESTPELPEITTNYKPSRKNGTPDYNKGKDAIKSLTVPEGYKVEMFASEQEFPNLANPVQISFDNKGRLWVATMPSYPHYKPGDIRPDDKLLIYEDTDGDGRADKETVFADNLHLPTGFEFAPEGVYVSQEPALMLLRDTNGDDRADSREVVLTGFDTHDTHHAVGAFCADPSGAFMMCEGVFLHSNVETPYGPVRGIDGGFYRFSPQRTHLERTAQVSIPNPWGFAFDDWGQDFFIHTSGTRINWLLPSSIKPTYGAKAPLTKDLAPKGHAVRPTSGLEFVSSAHFPDEVQGDMLVANNIGFLGIKQHKIEDDGTGYKTSHRQDLLVSKDGNFRPVDLEFAPDGSLYVVDWHNMLIGHMQHNARDPLRDHVHGRIYRITYPSRPLVKPVKVAGAQVADLLENLKSPDYRTRYRTRRELRSHDPATVLPAIQKWVAALDAKDPKYDHHRLEALWTSWALNKVDTDLLRQLAKSDDHRARAAAIRVLRYNIRSFDNHAQLLMAAADDPHGRVRVEAIIAASWLDNSVGSKVVAAASKNPMDDWIKGAAKTAADRLAGKEEVEVDENPAPEPPSYLTAAEKKLFLSGHEIYHREGHCATCHQPDGKGLPSAGFPPIAETDWTQGNEERLIKLTLHGLMGPIEINGQKYPGQVPMTPFGGMLNDEEIAAVLTYVRNDLGNKAPAIKPETVSKVRKETGTRSFYSPEELLKEHPME</sequence>
<dbReference type="Gene3D" id="1.25.10.10">
    <property type="entry name" value="Leucine-rich Repeat Variant"/>
    <property type="match status" value="1"/>
</dbReference>